<reference evidence="1" key="1">
    <citation type="journal article" date="2011" name="PLoS Biol.">
        <title>Gene gain and loss during evolution of obligate parasitism in the white rust pathogen of Arabidopsis thaliana.</title>
        <authorList>
            <person name="Kemen E."/>
            <person name="Gardiner A."/>
            <person name="Schultz-Larsen T."/>
            <person name="Kemen A.C."/>
            <person name="Balmuth A.L."/>
            <person name="Robert-Seilaniantz A."/>
            <person name="Bailey K."/>
            <person name="Holub E."/>
            <person name="Studholme D.J."/>
            <person name="Maclean D."/>
            <person name="Jones J.D."/>
        </authorList>
    </citation>
    <scope>NUCLEOTIDE SEQUENCE</scope>
</reference>
<dbReference type="HOGENOM" id="CLU_001650_6_0_1"/>
<accession>F0WC34</accession>
<dbReference type="CDD" id="cd09272">
    <property type="entry name" value="RNase_HI_RT_Ty1"/>
    <property type="match status" value="1"/>
</dbReference>
<sequence>MVTATQSHLVNAFFGDLKELSVKDLVVVNKFQGMRITYDDEDGYGINQEVAIREIVRDNGLEEACSVRTSIGEELSNSQEENVKLPVKNRNSAANIKSFQSLVGSLLSISRSSRPAISYAVHRVSRQTHSPTLGDYILAERVAKYSKGTKTLRLRMYGQYTECDTIRIVGTEMPILLQTGRIETGSRAVGSLLKKCQCNGWQKKQGGVSLSTLEAEFTAASVVVLQMLGIRELLHEIGLKCKEPMILYVDNQAALKQLGGDGSSANSKHVDVRIKFVISHVKSDILIP</sequence>
<dbReference type="PANTHER" id="PTHR11439">
    <property type="entry name" value="GAG-POL-RELATED RETROTRANSPOSON"/>
    <property type="match status" value="1"/>
</dbReference>
<proteinExistence type="predicted"/>
<reference evidence="1" key="2">
    <citation type="submission" date="2011-02" db="EMBL/GenBank/DDBJ databases">
        <authorList>
            <person name="MacLean D."/>
        </authorList>
    </citation>
    <scope>NUCLEOTIDE SEQUENCE</scope>
</reference>
<dbReference type="PANTHER" id="PTHR11439:SF440">
    <property type="entry name" value="INTEGRASE CATALYTIC DOMAIN-CONTAINING PROTEIN"/>
    <property type="match status" value="1"/>
</dbReference>
<evidence type="ECO:0000313" key="1">
    <source>
        <dbReference type="EMBL" id="CCA18746.1"/>
    </source>
</evidence>
<name>F0WC34_9STRA</name>
<dbReference type="EMBL" id="FR824100">
    <property type="protein sequence ID" value="CCA18746.1"/>
    <property type="molecule type" value="Genomic_DNA"/>
</dbReference>
<gene>
    <name evidence="1" type="primary">AlNc14C55G4217</name>
    <name evidence="1" type="ORF">ALNC14_048890</name>
</gene>
<protein>
    <submittedName>
        <fullName evidence="1">PREDICTED: similar to copiatype polyprotein putative</fullName>
    </submittedName>
</protein>
<organism evidence="1">
    <name type="scientific">Albugo laibachii Nc14</name>
    <dbReference type="NCBI Taxonomy" id="890382"/>
    <lineage>
        <taxon>Eukaryota</taxon>
        <taxon>Sar</taxon>
        <taxon>Stramenopiles</taxon>
        <taxon>Oomycota</taxon>
        <taxon>Peronosporomycetes</taxon>
        <taxon>Albuginales</taxon>
        <taxon>Albuginaceae</taxon>
        <taxon>Albugo</taxon>
    </lineage>
</organism>
<dbReference type="AlphaFoldDB" id="F0WC34"/>